<gene>
    <name evidence="1" type="ORF">THTE_1689</name>
</gene>
<evidence type="ECO:0000313" key="1">
    <source>
        <dbReference type="EMBL" id="ASV74291.1"/>
    </source>
</evidence>
<proteinExistence type="predicted"/>
<evidence type="ECO:0000313" key="2">
    <source>
        <dbReference type="Proteomes" id="UP000215086"/>
    </source>
</evidence>
<name>A0A286REA6_9BACT</name>
<sequence>MPWLRGLERKSLVRRPLANNGRWLCPPKEAPAALPLGGIP</sequence>
<dbReference type="EMBL" id="CP018477">
    <property type="protein sequence ID" value="ASV74291.1"/>
    <property type="molecule type" value="Genomic_DNA"/>
</dbReference>
<keyword evidence="2" id="KW-1185">Reference proteome</keyword>
<organism evidence="1 2">
    <name type="scientific">Thermogutta terrifontis</name>
    <dbReference type="NCBI Taxonomy" id="1331910"/>
    <lineage>
        <taxon>Bacteria</taxon>
        <taxon>Pseudomonadati</taxon>
        <taxon>Planctomycetota</taxon>
        <taxon>Planctomycetia</taxon>
        <taxon>Pirellulales</taxon>
        <taxon>Thermoguttaceae</taxon>
        <taxon>Thermogutta</taxon>
    </lineage>
</organism>
<protein>
    <submittedName>
        <fullName evidence="1">Uncharacterized protein</fullName>
    </submittedName>
</protein>
<accession>A0A286REA6</accession>
<dbReference type="AlphaFoldDB" id="A0A286REA6"/>
<dbReference type="KEGG" id="ttf:THTE_1689"/>
<reference evidence="1 2" key="1">
    <citation type="journal article" name="Front. Microbiol.">
        <title>Sugar Metabolism of the First Thermophilic Planctomycete Thermogutta terrifontis: Comparative Genomic and Transcriptomic Approaches.</title>
        <authorList>
            <person name="Elcheninov A.G."/>
            <person name="Menzel P."/>
            <person name="Gudbergsdottir S.R."/>
            <person name="Slesarev A.I."/>
            <person name="Kadnikov V.V."/>
            <person name="Krogh A."/>
            <person name="Bonch-Osmolovskaya E.A."/>
            <person name="Peng X."/>
            <person name="Kublanov I.V."/>
        </authorList>
    </citation>
    <scope>NUCLEOTIDE SEQUENCE [LARGE SCALE GENOMIC DNA]</scope>
    <source>
        <strain evidence="1 2">R1</strain>
    </source>
</reference>
<dbReference type="Proteomes" id="UP000215086">
    <property type="component" value="Chromosome"/>
</dbReference>